<dbReference type="GO" id="GO:0043683">
    <property type="term" value="P:type IV pilus assembly"/>
    <property type="evidence" value="ECO:0007669"/>
    <property type="project" value="InterPro"/>
</dbReference>
<gene>
    <name evidence="2" type="ORF">A2264_01775</name>
</gene>
<comment type="caution">
    <text evidence="2">The sequence shown here is derived from an EMBL/GenBank/DDBJ whole genome shotgun (WGS) entry which is preliminary data.</text>
</comment>
<reference evidence="2 3" key="1">
    <citation type="journal article" date="2016" name="Nat. Commun.">
        <title>Thousands of microbial genomes shed light on interconnected biogeochemical processes in an aquifer system.</title>
        <authorList>
            <person name="Anantharaman K."/>
            <person name="Brown C.T."/>
            <person name="Hug L.A."/>
            <person name="Sharon I."/>
            <person name="Castelle C.J."/>
            <person name="Probst A.J."/>
            <person name="Thomas B.C."/>
            <person name="Singh A."/>
            <person name="Wilkins M.J."/>
            <person name="Karaoz U."/>
            <person name="Brodie E.L."/>
            <person name="Williams K.H."/>
            <person name="Hubbard S.S."/>
            <person name="Banfield J.F."/>
        </authorList>
    </citation>
    <scope>NUCLEOTIDE SEQUENCE [LARGE SCALE GENOMIC DNA]</scope>
</reference>
<name>A0A1F4W1Z4_UNCKA</name>
<dbReference type="Pfam" id="PF04350">
    <property type="entry name" value="PilO"/>
    <property type="match status" value="1"/>
</dbReference>
<feature type="transmembrane region" description="Helical" evidence="1">
    <location>
        <begin position="30"/>
        <end position="52"/>
    </location>
</feature>
<dbReference type="Proteomes" id="UP000176614">
    <property type="component" value="Unassembled WGS sequence"/>
</dbReference>
<dbReference type="InterPro" id="IPR014717">
    <property type="entry name" value="Transl_elong_EF1B/ribsomal_bS6"/>
</dbReference>
<dbReference type="EMBL" id="MEVT01000006">
    <property type="protein sequence ID" value="OGC63437.1"/>
    <property type="molecule type" value="Genomic_DNA"/>
</dbReference>
<proteinExistence type="predicted"/>
<evidence type="ECO:0000256" key="1">
    <source>
        <dbReference type="SAM" id="Phobius"/>
    </source>
</evidence>
<organism evidence="2 3">
    <name type="scientific">candidate division WWE3 bacterium RIFOXYA2_FULL_46_9</name>
    <dbReference type="NCBI Taxonomy" id="1802636"/>
    <lineage>
        <taxon>Bacteria</taxon>
        <taxon>Katanobacteria</taxon>
    </lineage>
</organism>
<evidence type="ECO:0008006" key="4">
    <source>
        <dbReference type="Google" id="ProtNLM"/>
    </source>
</evidence>
<keyword evidence="1" id="KW-0472">Membrane</keyword>
<accession>A0A1F4W1Z4</accession>
<keyword evidence="1" id="KW-0812">Transmembrane</keyword>
<protein>
    <recommendedName>
        <fullName evidence="4">Pilus assembly protein PilO</fullName>
    </recommendedName>
</protein>
<dbReference type="AlphaFoldDB" id="A0A1F4W1Z4"/>
<dbReference type="GO" id="GO:0043107">
    <property type="term" value="P:type IV pilus-dependent motility"/>
    <property type="evidence" value="ECO:0007669"/>
    <property type="project" value="InterPro"/>
</dbReference>
<evidence type="ECO:0000313" key="3">
    <source>
        <dbReference type="Proteomes" id="UP000176614"/>
    </source>
</evidence>
<dbReference type="Gene3D" id="3.30.70.60">
    <property type="match status" value="1"/>
</dbReference>
<keyword evidence="1" id="KW-1133">Transmembrane helix</keyword>
<sequence length="267" mass="28938">MPDQNTIPVQTPIPTPPTKSVDASPLVSTLLNFVVPLICLVLILTMGVFVIYPSYKSWKPLKEEISTNESMKVQLETKVAKLKKLVDFKTAVLENSALVDKVLVSESSAPLFLDEITQIAQSSGFDISRFGSSKPRDVVVPPTAGAAAVPAAPYEEITATLGASASYNQVVVFLEELERAARVLDVNDVRFSNSSTGTKSESGQVDLSISGPYISVTSTAVTDEPIEFDIASRDFIDLISMIKSLRYYTFTNSISTLKPEVVVPVEE</sequence>
<evidence type="ECO:0000313" key="2">
    <source>
        <dbReference type="EMBL" id="OGC63437.1"/>
    </source>
</evidence>
<dbReference type="InterPro" id="IPR007445">
    <property type="entry name" value="PilO"/>
</dbReference>